<evidence type="ECO:0000313" key="7">
    <source>
        <dbReference type="EMBL" id="MBI5132706.1"/>
    </source>
</evidence>
<evidence type="ECO:0000256" key="3">
    <source>
        <dbReference type="ARBA" id="ARBA00022576"/>
    </source>
</evidence>
<comment type="similarity">
    <text evidence="2">Belongs to the class-I pyridoxal-phosphate-dependent aminotransferase family.</text>
</comment>
<dbReference type="InterPro" id="IPR051326">
    <property type="entry name" value="Kynurenine-oxoglutarate_AT"/>
</dbReference>
<dbReference type="InterPro" id="IPR015424">
    <property type="entry name" value="PyrdxlP-dep_Trfase"/>
</dbReference>
<evidence type="ECO:0000256" key="5">
    <source>
        <dbReference type="ARBA" id="ARBA00022898"/>
    </source>
</evidence>
<dbReference type="Pfam" id="PF00155">
    <property type="entry name" value="Aminotran_1_2"/>
    <property type="match status" value="1"/>
</dbReference>
<comment type="caution">
    <text evidence="7">The sequence shown here is derived from an EMBL/GenBank/DDBJ whole genome shotgun (WGS) entry which is preliminary data.</text>
</comment>
<proteinExistence type="inferred from homology"/>
<evidence type="ECO:0000259" key="6">
    <source>
        <dbReference type="Pfam" id="PF00155"/>
    </source>
</evidence>
<sequence>MANSVFGATGTSIFESMSRLATEVKSINLGQGFPENGLEPPELIEAAVRAVRDGAHQYPPMMGLPALRQAVADNSKRWLGLDVDWEREVLITSGATEALADAFLALLEPGDEIILLEPAYDSYPTIIRRAGAKPVRVRLDPPDWALQLDRLEAAITPRTKAIVLNTPMNPIGKVFSREELRGIADLLLRHDLIAICDEVYEHLVFDGRRHETLFAFPDVRDRVVRIGSAGKTFSVTGWKVGYVTADPKLLGPIAKAHQFVTFTTPPALQSAVAYGLNLPDSYFEGLRRDMTWRRDLLVDGLRGAGYSVGDVAATYFAVVATDGLPEFGDDFALARRLTREAGVTAIPISAFYDARDVHSHIRFCFAKSADTLQEAVSRLARWRETLRWKAAS</sequence>
<dbReference type="CDD" id="cd00609">
    <property type="entry name" value="AAT_like"/>
    <property type="match status" value="1"/>
</dbReference>
<dbReference type="InterPro" id="IPR015421">
    <property type="entry name" value="PyrdxlP-dep_Trfase_major"/>
</dbReference>
<organism evidence="7 8">
    <name type="scientific">Rhodopseudomonas palustris</name>
    <dbReference type="NCBI Taxonomy" id="1076"/>
    <lineage>
        <taxon>Bacteria</taxon>
        <taxon>Pseudomonadati</taxon>
        <taxon>Pseudomonadota</taxon>
        <taxon>Alphaproteobacteria</taxon>
        <taxon>Hyphomicrobiales</taxon>
        <taxon>Nitrobacteraceae</taxon>
        <taxon>Rhodopseudomonas</taxon>
    </lineage>
</organism>
<dbReference type="GO" id="GO:0005737">
    <property type="term" value="C:cytoplasm"/>
    <property type="evidence" value="ECO:0007669"/>
    <property type="project" value="TreeGrafter"/>
</dbReference>
<dbReference type="Gene3D" id="3.90.1150.10">
    <property type="entry name" value="Aspartate Aminotransferase, domain 1"/>
    <property type="match status" value="1"/>
</dbReference>
<evidence type="ECO:0000256" key="1">
    <source>
        <dbReference type="ARBA" id="ARBA00001933"/>
    </source>
</evidence>
<evidence type="ECO:0000256" key="2">
    <source>
        <dbReference type="ARBA" id="ARBA00007441"/>
    </source>
</evidence>
<dbReference type="FunFam" id="3.40.640.10:FF:000024">
    <property type="entry name" value="Kynurenine--oxoglutarate transaminase 3"/>
    <property type="match status" value="1"/>
</dbReference>
<keyword evidence="4" id="KW-0808">Transferase</keyword>
<protein>
    <submittedName>
        <fullName evidence="7">Aminotransferase</fullName>
    </submittedName>
</protein>
<feature type="domain" description="Aminotransferase class I/classII large" evidence="6">
    <location>
        <begin position="26"/>
        <end position="379"/>
    </location>
</feature>
<evidence type="ECO:0000313" key="8">
    <source>
        <dbReference type="Proteomes" id="UP000782519"/>
    </source>
</evidence>
<gene>
    <name evidence="7" type="ORF">HZA66_24975</name>
</gene>
<dbReference type="EMBL" id="JACRJB010000068">
    <property type="protein sequence ID" value="MBI5132706.1"/>
    <property type="molecule type" value="Genomic_DNA"/>
</dbReference>
<keyword evidence="3 7" id="KW-0032">Aminotransferase</keyword>
<dbReference type="GO" id="GO:0016212">
    <property type="term" value="F:kynurenine-oxoglutarate transaminase activity"/>
    <property type="evidence" value="ECO:0007669"/>
    <property type="project" value="TreeGrafter"/>
</dbReference>
<keyword evidence="5" id="KW-0663">Pyridoxal phosphate</keyword>
<dbReference type="PANTHER" id="PTHR43807">
    <property type="entry name" value="FI04487P"/>
    <property type="match status" value="1"/>
</dbReference>
<accession>A0A933S2D7</accession>
<dbReference type="GO" id="GO:0030170">
    <property type="term" value="F:pyridoxal phosphate binding"/>
    <property type="evidence" value="ECO:0007669"/>
    <property type="project" value="InterPro"/>
</dbReference>
<dbReference type="InterPro" id="IPR004839">
    <property type="entry name" value="Aminotransferase_I/II_large"/>
</dbReference>
<dbReference type="AlphaFoldDB" id="A0A933S2D7"/>
<dbReference type="SUPFAM" id="SSF53383">
    <property type="entry name" value="PLP-dependent transferases"/>
    <property type="match status" value="1"/>
</dbReference>
<dbReference type="Proteomes" id="UP000782519">
    <property type="component" value="Unassembled WGS sequence"/>
</dbReference>
<comment type="cofactor">
    <cofactor evidence="1">
        <name>pyridoxal 5'-phosphate</name>
        <dbReference type="ChEBI" id="CHEBI:597326"/>
    </cofactor>
</comment>
<evidence type="ECO:0000256" key="4">
    <source>
        <dbReference type="ARBA" id="ARBA00022679"/>
    </source>
</evidence>
<reference evidence="7" key="1">
    <citation type="submission" date="2020-07" db="EMBL/GenBank/DDBJ databases">
        <title>Huge and variable diversity of episymbiotic CPR bacteria and DPANN archaea in groundwater ecosystems.</title>
        <authorList>
            <person name="He C.Y."/>
            <person name="Keren R."/>
            <person name="Whittaker M."/>
            <person name="Farag I.F."/>
            <person name="Doudna J."/>
            <person name="Cate J.H.D."/>
            <person name="Banfield J.F."/>
        </authorList>
    </citation>
    <scope>NUCLEOTIDE SEQUENCE</scope>
    <source>
        <strain evidence="7">NC_groundwater_1818_Pr3_B-0.1um_66_35</strain>
    </source>
</reference>
<dbReference type="Gene3D" id="3.40.640.10">
    <property type="entry name" value="Type I PLP-dependent aspartate aminotransferase-like (Major domain)"/>
    <property type="match status" value="1"/>
</dbReference>
<dbReference type="InterPro" id="IPR015422">
    <property type="entry name" value="PyrdxlP-dep_Trfase_small"/>
</dbReference>
<dbReference type="PANTHER" id="PTHR43807:SF20">
    <property type="entry name" value="FI04487P"/>
    <property type="match status" value="1"/>
</dbReference>
<name>A0A933S2D7_RHOPL</name>
<dbReference type="NCBIfam" id="NF006488">
    <property type="entry name" value="PRK08912.1"/>
    <property type="match status" value="1"/>
</dbReference>